<accession>A0A0D0BBU4</accession>
<organism evidence="1 2">
    <name type="scientific">Collybiopsis luxurians FD-317 M1</name>
    <dbReference type="NCBI Taxonomy" id="944289"/>
    <lineage>
        <taxon>Eukaryota</taxon>
        <taxon>Fungi</taxon>
        <taxon>Dikarya</taxon>
        <taxon>Basidiomycota</taxon>
        <taxon>Agaricomycotina</taxon>
        <taxon>Agaricomycetes</taxon>
        <taxon>Agaricomycetidae</taxon>
        <taxon>Agaricales</taxon>
        <taxon>Marasmiineae</taxon>
        <taxon>Omphalotaceae</taxon>
        <taxon>Collybiopsis</taxon>
        <taxon>Collybiopsis luxurians</taxon>
    </lineage>
</organism>
<protein>
    <submittedName>
        <fullName evidence="1">Uncharacterized protein</fullName>
    </submittedName>
</protein>
<keyword evidence="2" id="KW-1185">Reference proteome</keyword>
<dbReference type="EMBL" id="KN834853">
    <property type="protein sequence ID" value="KIK51846.1"/>
    <property type="molecule type" value="Genomic_DNA"/>
</dbReference>
<reference evidence="1 2" key="1">
    <citation type="submission" date="2014-04" db="EMBL/GenBank/DDBJ databases">
        <title>Evolutionary Origins and Diversification of the Mycorrhizal Mutualists.</title>
        <authorList>
            <consortium name="DOE Joint Genome Institute"/>
            <consortium name="Mycorrhizal Genomics Consortium"/>
            <person name="Kohler A."/>
            <person name="Kuo A."/>
            <person name="Nagy L.G."/>
            <person name="Floudas D."/>
            <person name="Copeland A."/>
            <person name="Barry K.W."/>
            <person name="Cichocki N."/>
            <person name="Veneault-Fourrey C."/>
            <person name="LaButti K."/>
            <person name="Lindquist E.A."/>
            <person name="Lipzen A."/>
            <person name="Lundell T."/>
            <person name="Morin E."/>
            <person name="Murat C."/>
            <person name="Riley R."/>
            <person name="Ohm R."/>
            <person name="Sun H."/>
            <person name="Tunlid A."/>
            <person name="Henrissat B."/>
            <person name="Grigoriev I.V."/>
            <person name="Hibbett D.S."/>
            <person name="Martin F."/>
        </authorList>
    </citation>
    <scope>NUCLEOTIDE SEQUENCE [LARGE SCALE GENOMIC DNA]</scope>
    <source>
        <strain evidence="1 2">FD-317 M1</strain>
    </source>
</reference>
<name>A0A0D0BBU4_9AGAR</name>
<proteinExistence type="predicted"/>
<dbReference type="InterPro" id="IPR038765">
    <property type="entry name" value="Papain-like_cys_pep_sf"/>
</dbReference>
<dbReference type="SUPFAM" id="SSF54001">
    <property type="entry name" value="Cysteine proteinases"/>
    <property type="match status" value="1"/>
</dbReference>
<sequence>MAHVSLPDAPDPSVEVVSVQWADRLPLVAESLSETFLEGLYSNNLLFYQRLHSLFNDILSALNMASAVRHSFSAVSRSSCPHPIATKLANELFVFNQVCSMLSGLKIAWEIQFRSWKNFHSPEVASILKQKLDILKTSRDNFFLRTTPPICITLTDLVLWADEQRVSIGVVDTYVMILRDRFEHIPSAEGTFMCYLPTCFSSTYLSEYQSGNKKKTPTPIFNSDGLVASSDIRALQTWWCRGNLRLVVPMCQHNGHWIVAVVEGAHRRVTVLDSWEKTFEESQRQQNARKSKYNFLVQTLKNMWEGLEKLWGGRERHETVPWTLLPHVEVLFSTLIIA</sequence>
<gene>
    <name evidence="1" type="ORF">GYMLUDRAFT_251696</name>
</gene>
<evidence type="ECO:0000313" key="2">
    <source>
        <dbReference type="Proteomes" id="UP000053593"/>
    </source>
</evidence>
<evidence type="ECO:0000313" key="1">
    <source>
        <dbReference type="EMBL" id="KIK51846.1"/>
    </source>
</evidence>
<dbReference type="HOGENOM" id="CLU_053886_0_0_1"/>
<dbReference type="Gene3D" id="3.40.395.10">
    <property type="entry name" value="Adenoviral Proteinase, Chain A"/>
    <property type="match status" value="1"/>
</dbReference>
<dbReference type="Proteomes" id="UP000053593">
    <property type="component" value="Unassembled WGS sequence"/>
</dbReference>
<dbReference type="AlphaFoldDB" id="A0A0D0BBU4"/>